<organism evidence="2 3">
    <name type="scientific">Morganella psychrotolerans</name>
    <dbReference type="NCBI Taxonomy" id="368603"/>
    <lineage>
        <taxon>Bacteria</taxon>
        <taxon>Pseudomonadati</taxon>
        <taxon>Pseudomonadota</taxon>
        <taxon>Gammaproteobacteria</taxon>
        <taxon>Enterobacterales</taxon>
        <taxon>Morganellaceae</taxon>
        <taxon>Morganella</taxon>
    </lineage>
</organism>
<evidence type="ECO:0000259" key="1">
    <source>
        <dbReference type="Pfam" id="PF26567"/>
    </source>
</evidence>
<dbReference type="RefSeq" id="WP_067403212.1">
    <property type="nucleotide sequence ID" value="NZ_LZEY01000024.1"/>
</dbReference>
<keyword evidence="3" id="KW-1185">Reference proteome</keyword>
<dbReference type="EMBL" id="LZEY01000024">
    <property type="protein sequence ID" value="OBU07097.1"/>
    <property type="molecule type" value="Genomic_DNA"/>
</dbReference>
<reference evidence="3" key="1">
    <citation type="submission" date="2016-06" db="EMBL/GenBank/DDBJ databases">
        <authorList>
            <person name="Butler K."/>
        </authorList>
    </citation>
    <scope>NUCLEOTIDE SEQUENCE [LARGE SCALE GENOMIC DNA]</scope>
    <source>
        <strain evidence="3">GCSL-Mp20</strain>
    </source>
</reference>
<dbReference type="Pfam" id="PF26567">
    <property type="entry name" value="BstA_C"/>
    <property type="match status" value="1"/>
</dbReference>
<dbReference type="Proteomes" id="UP000092377">
    <property type="component" value="Unassembled WGS sequence"/>
</dbReference>
<name>A0A1B8HDE5_9GAMM</name>
<evidence type="ECO:0000313" key="2">
    <source>
        <dbReference type="EMBL" id="OBU07097.1"/>
    </source>
</evidence>
<accession>A0A1B8HDE5</accession>
<feature type="domain" description="BstA-like C-terminal" evidence="1">
    <location>
        <begin position="159"/>
        <end position="280"/>
    </location>
</feature>
<gene>
    <name evidence="2" type="ORF">AYY18_19635</name>
</gene>
<proteinExistence type="predicted"/>
<protein>
    <recommendedName>
        <fullName evidence="1">BstA-like C-terminal domain-containing protein</fullName>
    </recommendedName>
</protein>
<dbReference type="AlphaFoldDB" id="A0A1B8HDE5"/>
<evidence type="ECO:0000313" key="3">
    <source>
        <dbReference type="Proteomes" id="UP000092377"/>
    </source>
</evidence>
<dbReference type="InterPro" id="IPR058744">
    <property type="entry name" value="BstA-like_C"/>
</dbReference>
<sequence>MDNTDNHLPGQQLEMSLFPVKEVEVEGIQMGVLNNGTPYLTMRGLSRLCGVDSAAISRLTTNWLDERLKPRGKKIDAILQSKGLRLTQLYWTINSNGTEARAYPSSVCMAILEYYAFDSDQSDSTIAIKNYRALGDSALRRLIYLSVGIDPENPQRGAWQAFQDRVQLNSQVPFGYFSVFTEMADLSLKLINAGFAFGPAAVPDISVGTFWGKHWVGNKLNEKYGERTKHPHTYPDWFPQHRAGPIEAWIYPDDALGEFRRWMQQSYLPMRFPAYIESKSRDGSIPKINAVTLLAQVKKPELPK</sequence>
<comment type="caution">
    <text evidence="2">The sequence shown here is derived from an EMBL/GenBank/DDBJ whole genome shotgun (WGS) entry which is preliminary data.</text>
</comment>